<evidence type="ECO:0008006" key="4">
    <source>
        <dbReference type="Google" id="ProtNLM"/>
    </source>
</evidence>
<protein>
    <recommendedName>
        <fullName evidence="4">Alginate export protein</fullName>
    </recommendedName>
</protein>
<feature type="signal peptide" evidence="1">
    <location>
        <begin position="1"/>
        <end position="26"/>
    </location>
</feature>
<evidence type="ECO:0000313" key="3">
    <source>
        <dbReference type="Proteomes" id="UP000295357"/>
    </source>
</evidence>
<reference evidence="2 3" key="1">
    <citation type="submission" date="2019-03" db="EMBL/GenBank/DDBJ databases">
        <title>Genomic Encyclopedia of Type Strains, Phase IV (KMG-IV): sequencing the most valuable type-strain genomes for metagenomic binning, comparative biology and taxonomic classification.</title>
        <authorList>
            <person name="Goeker M."/>
        </authorList>
    </citation>
    <scope>NUCLEOTIDE SEQUENCE [LARGE SCALE GENOMIC DNA]</scope>
    <source>
        <strain evidence="2 3">DSM 25082</strain>
    </source>
</reference>
<evidence type="ECO:0000256" key="1">
    <source>
        <dbReference type="SAM" id="SignalP"/>
    </source>
</evidence>
<dbReference type="AlphaFoldDB" id="A0A4R6MRF4"/>
<dbReference type="Proteomes" id="UP000295357">
    <property type="component" value="Unassembled WGS sequence"/>
</dbReference>
<sequence length="477" mass="51958">MLRTPTRRTALTLALAALAFSQASQAQQTPPAWSWQSGESSLEAGIDANLFYYSMSGTWWNLAASSAPSFDKKRGFGELWVQPKLNGRSKLGGGAELYGALSVGASQTLDADAFDYKDQGAVRFGSAMVGLRGQSEGLRYDLSIGRQPYTLGTGMLLTAGSANGFSWGAGASTPRKVWGRSLLAKAGYGEFTGTAFSLEPDEAPEARTDTRVQGLALEWARPKMGKAGLSWFTVPRSTSIYPGDLAPLAFIENGRKDLDTWHGWADITGLVPGIPTLGLRAEFAQQRNTITRANGRRDPMRAEAWLLGASWWGQTLPFAPKFSYHVARFSGDKPGTQTYERFDPMFWGNGLDNWWFGANGAYSWLNANLRAQRFIIDAYLSQQDIVQLQYVRASADQLNSAVQFGQGVRFTNTGLLVGVPHKKLSNELYLQYVHLFTPKLVLTAFAARNMPGAGLKAIAPQGTSNWTTLGLGLTASY</sequence>
<proteinExistence type="predicted"/>
<dbReference type="RefSeq" id="WP_133605481.1">
    <property type="nucleotide sequence ID" value="NZ_JAUFPJ010000012.1"/>
</dbReference>
<accession>A0A4R6MRF4</accession>
<feature type="chain" id="PRO_5020592681" description="Alginate export protein" evidence="1">
    <location>
        <begin position="27"/>
        <end position="477"/>
    </location>
</feature>
<dbReference type="EMBL" id="SNXE01000014">
    <property type="protein sequence ID" value="TDP04517.1"/>
    <property type="molecule type" value="Genomic_DNA"/>
</dbReference>
<keyword evidence="3" id="KW-1185">Reference proteome</keyword>
<gene>
    <name evidence="2" type="ORF">DFR39_1146</name>
</gene>
<comment type="caution">
    <text evidence="2">The sequence shown here is derived from an EMBL/GenBank/DDBJ whole genome shotgun (WGS) entry which is preliminary data.</text>
</comment>
<evidence type="ECO:0000313" key="2">
    <source>
        <dbReference type="EMBL" id="TDP04517.1"/>
    </source>
</evidence>
<keyword evidence="1" id="KW-0732">Signal</keyword>
<name>A0A4R6MRF4_9BURK</name>
<organism evidence="2 3">
    <name type="scientific">Roseateles asaccharophilus</name>
    <dbReference type="NCBI Taxonomy" id="582607"/>
    <lineage>
        <taxon>Bacteria</taxon>
        <taxon>Pseudomonadati</taxon>
        <taxon>Pseudomonadota</taxon>
        <taxon>Betaproteobacteria</taxon>
        <taxon>Burkholderiales</taxon>
        <taxon>Sphaerotilaceae</taxon>
        <taxon>Roseateles</taxon>
    </lineage>
</organism>
<dbReference type="OrthoDB" id="311329at2"/>